<dbReference type="Proteomes" id="UP000275473">
    <property type="component" value="Unassembled WGS sequence"/>
</dbReference>
<feature type="binding site" evidence="5">
    <location>
        <position position="330"/>
    </location>
    <ligand>
        <name>Ca(2+)</name>
        <dbReference type="ChEBI" id="CHEBI:29108"/>
    </ligand>
</feature>
<keyword evidence="5" id="KW-0479">Metal-binding</keyword>
<dbReference type="GO" id="GO:0016811">
    <property type="term" value="F:hydrolase activity, acting on carbon-nitrogen (but not peptide) bonds, in linear amides"/>
    <property type="evidence" value="ECO:0007669"/>
    <property type="project" value="InterPro"/>
</dbReference>
<proteinExistence type="inferred from homology"/>
<dbReference type="OrthoDB" id="9759796at2"/>
<dbReference type="PANTHER" id="PTHR34218">
    <property type="entry name" value="PEPTIDASE S45 PENICILLIN AMIDASE"/>
    <property type="match status" value="1"/>
</dbReference>
<feature type="binding site" evidence="5">
    <location>
        <position position="327"/>
    </location>
    <ligand>
        <name>Ca(2+)</name>
        <dbReference type="ChEBI" id="CHEBI:29108"/>
    </ligand>
</feature>
<evidence type="ECO:0000313" key="7">
    <source>
        <dbReference type="EMBL" id="RNF38530.1"/>
    </source>
</evidence>
<dbReference type="Gene3D" id="1.10.1400.10">
    <property type="match status" value="1"/>
</dbReference>
<feature type="transmembrane region" description="Helical" evidence="6">
    <location>
        <begin position="12"/>
        <end position="36"/>
    </location>
</feature>
<dbReference type="Gene3D" id="1.10.439.10">
    <property type="entry name" value="Penicillin Amidohydrolase, domain 1"/>
    <property type="match status" value="1"/>
</dbReference>
<keyword evidence="8" id="KW-1185">Reference proteome</keyword>
<organism evidence="7 8">
    <name type="scientific">Planococcus salinus</name>
    <dbReference type="NCBI Taxonomy" id="1848460"/>
    <lineage>
        <taxon>Bacteria</taxon>
        <taxon>Bacillati</taxon>
        <taxon>Bacillota</taxon>
        <taxon>Bacilli</taxon>
        <taxon>Bacillales</taxon>
        <taxon>Caryophanaceae</taxon>
        <taxon>Planococcus</taxon>
    </lineage>
</organism>
<dbReference type="PANTHER" id="PTHR34218:SF4">
    <property type="entry name" value="ACYL-HOMOSERINE LACTONE ACYLASE QUIP"/>
    <property type="match status" value="1"/>
</dbReference>
<dbReference type="RefSeq" id="WP_123166229.1">
    <property type="nucleotide sequence ID" value="NZ_RIAX01000012.1"/>
</dbReference>
<keyword evidence="6" id="KW-0812">Transmembrane</keyword>
<dbReference type="InterPro" id="IPR002692">
    <property type="entry name" value="S45"/>
</dbReference>
<dbReference type="AlphaFoldDB" id="A0A3M8P5G0"/>
<dbReference type="InterPro" id="IPR029055">
    <property type="entry name" value="Ntn_hydrolases_N"/>
</dbReference>
<keyword evidence="3" id="KW-0865">Zymogen</keyword>
<evidence type="ECO:0000256" key="3">
    <source>
        <dbReference type="ARBA" id="ARBA00023145"/>
    </source>
</evidence>
<accession>A0A3M8P5G0</accession>
<keyword evidence="6" id="KW-0472">Membrane</keyword>
<dbReference type="GO" id="GO:0046872">
    <property type="term" value="F:metal ion binding"/>
    <property type="evidence" value="ECO:0007669"/>
    <property type="project" value="UniProtKB-KW"/>
</dbReference>
<protein>
    <submittedName>
        <fullName evidence="7">Penicillin acylase family protein</fullName>
    </submittedName>
</protein>
<dbReference type="SUPFAM" id="SSF56235">
    <property type="entry name" value="N-terminal nucleophile aminohydrolases (Ntn hydrolases)"/>
    <property type="match status" value="1"/>
</dbReference>
<feature type="active site" description="Nucleophile" evidence="4">
    <location>
        <position position="255"/>
    </location>
</feature>
<reference evidence="7 8" key="1">
    <citation type="journal article" date="2018" name="Int. J. Syst. Evol. Microbiol.">
        <title>Planococcus salinus sp. nov., a moderately halophilic bacterium isolated from a saline-alkali soil.</title>
        <authorList>
            <person name="Gan L."/>
        </authorList>
    </citation>
    <scope>NUCLEOTIDE SEQUENCE [LARGE SCALE GENOMIC DNA]</scope>
    <source>
        <strain evidence="7 8">LCB217</strain>
    </source>
</reference>
<keyword evidence="5" id="KW-0106">Calcium</keyword>
<evidence type="ECO:0000256" key="4">
    <source>
        <dbReference type="PIRSR" id="PIRSR001227-1"/>
    </source>
</evidence>
<keyword evidence="6" id="KW-1133">Transmembrane helix</keyword>
<gene>
    <name evidence="7" type="ORF">EEX84_13765</name>
</gene>
<dbReference type="InterPro" id="IPR023343">
    <property type="entry name" value="Penicillin_amidase_dom1"/>
</dbReference>
<comment type="similarity">
    <text evidence="1">Belongs to the peptidase S45 family.</text>
</comment>
<comment type="cofactor">
    <cofactor evidence="5">
        <name>Ca(2+)</name>
        <dbReference type="ChEBI" id="CHEBI:29108"/>
    </cofactor>
    <text evidence="5">Binds 1 Ca(2+) ion per dimer.</text>
</comment>
<evidence type="ECO:0000256" key="5">
    <source>
        <dbReference type="PIRSR" id="PIRSR001227-2"/>
    </source>
</evidence>
<evidence type="ECO:0000256" key="6">
    <source>
        <dbReference type="SAM" id="Phobius"/>
    </source>
</evidence>
<dbReference type="InterPro" id="IPR043147">
    <property type="entry name" value="Penicillin_amidase_A-knob"/>
</dbReference>
<evidence type="ECO:0000256" key="1">
    <source>
        <dbReference type="ARBA" id="ARBA00006586"/>
    </source>
</evidence>
<dbReference type="Gene3D" id="2.30.120.10">
    <property type="match status" value="1"/>
</dbReference>
<sequence length="788" mass="88175">MKKEVRKRKWPKLLLGTFGIMAIIVIGALIFVNGYIGKSVPVTSGEIDLEVLDADVTVIRSEIGVPHIAADSDADLYRAQGYVQAQDRMFQMDLSRRQASGRLAEAVGADAVNTDKFFRTFSLRDAAEKSWEGYDEETKRVLEWFAEGVNAYLQEAKENRSLSYEFALLGYEPEPWTPIDSLAIGKFMAYDLGGNWSTLAIRHFALNEFPEDKAKELFIDYPDHAPSIIEENKNQQVAVAGRFDASLLPPEFNGSNNWVVAGDKTASGLPLLADDPHLGLSTPSIWYQMHLKSPEQNVSGVIFAGIPGIILGHNEDIAWGVTNVGPDVQDLYIETPNPVDPTQFLYEGEWEQAEVRDEPIAIKGQEAEPFEVVVTRHGPIISNVIYEEEDPEALFSMQWTALEPTLELQAVLKFNKAGNWDEFEAALEDFQAPAQNFVFASTDGTIAYKANGRIPIRKWGDGQLPVPGDSAEYGWEGYVPFDELPTLVNPEEGFIATANNEVVDDSYEYHITDFWAQPYRYQRIAEVLEASDNLTKEDMMALQMDQQNLYAREFLENMVNAVRKETDQHEEVLDMLMEWDQVDSPDQAAPLVFHKWMKQLPKTILADDFPKDVYKLLPGKNHITDEMMRQAFGGHEGVWVSEYGGVGKWLSDALDTSLREIEQDFGDDFKSWEWGDYHQLTFPHPLGGASPIFAQFLNPEPLPVGGSNITVQAAAFNAEGNVNHGASWRFVADLSDLSSAYHIVGPGLSGHVKSDYFHNQVDDWAEGNFHETPIDSAIEGSSLILNAD</sequence>
<dbReference type="EMBL" id="RIAX01000012">
    <property type="protein sequence ID" value="RNF38530.1"/>
    <property type="molecule type" value="Genomic_DNA"/>
</dbReference>
<dbReference type="InterPro" id="IPR043146">
    <property type="entry name" value="Penicillin_amidase_N_B-knob"/>
</dbReference>
<dbReference type="PIRSF" id="PIRSF001227">
    <property type="entry name" value="Pen_acylase"/>
    <property type="match status" value="1"/>
</dbReference>
<evidence type="ECO:0000256" key="2">
    <source>
        <dbReference type="ARBA" id="ARBA00022801"/>
    </source>
</evidence>
<name>A0A3M8P5G0_9BACL</name>
<comment type="caution">
    <text evidence="7">The sequence shown here is derived from an EMBL/GenBank/DDBJ whole genome shotgun (WGS) entry which is preliminary data.</text>
</comment>
<dbReference type="Pfam" id="PF01804">
    <property type="entry name" value="Penicil_amidase"/>
    <property type="match status" value="1"/>
</dbReference>
<keyword evidence="2" id="KW-0378">Hydrolase</keyword>
<dbReference type="CDD" id="cd03747">
    <property type="entry name" value="Ntn_PGA_like"/>
    <property type="match status" value="1"/>
</dbReference>
<dbReference type="InterPro" id="IPR014395">
    <property type="entry name" value="Pen/GL7ACA/AHL_acylase"/>
</dbReference>
<dbReference type="GO" id="GO:0017000">
    <property type="term" value="P:antibiotic biosynthetic process"/>
    <property type="evidence" value="ECO:0007669"/>
    <property type="project" value="InterPro"/>
</dbReference>
<dbReference type="Gene3D" id="3.60.20.10">
    <property type="entry name" value="Glutamine Phosphoribosylpyrophosphate, subunit 1, domain 1"/>
    <property type="match status" value="1"/>
</dbReference>
<evidence type="ECO:0000313" key="8">
    <source>
        <dbReference type="Proteomes" id="UP000275473"/>
    </source>
</evidence>